<dbReference type="Pfam" id="PF00107">
    <property type="entry name" value="ADH_zinc_N"/>
    <property type="match status" value="1"/>
</dbReference>
<comment type="cofactor">
    <cofactor evidence="1 5">
        <name>Zn(2+)</name>
        <dbReference type="ChEBI" id="CHEBI:29105"/>
    </cofactor>
</comment>
<protein>
    <submittedName>
        <fullName evidence="7">Alcohol dehydrogenase</fullName>
    </submittedName>
</protein>
<organism evidence="7 8">
    <name type="scientific">Novosphingobium colocasiae</name>
    <dbReference type="NCBI Taxonomy" id="1256513"/>
    <lineage>
        <taxon>Bacteria</taxon>
        <taxon>Pseudomonadati</taxon>
        <taxon>Pseudomonadota</taxon>
        <taxon>Alphaproteobacteria</taxon>
        <taxon>Sphingomonadales</taxon>
        <taxon>Sphingomonadaceae</taxon>
        <taxon>Novosphingobium</taxon>
    </lineage>
</organism>
<comment type="similarity">
    <text evidence="5">Belongs to the zinc-containing alcohol dehydrogenase family.</text>
</comment>
<reference evidence="7" key="2">
    <citation type="submission" date="2020-09" db="EMBL/GenBank/DDBJ databases">
        <authorList>
            <person name="Sun Q."/>
            <person name="Kim S."/>
        </authorList>
    </citation>
    <scope>NUCLEOTIDE SEQUENCE</scope>
    <source>
        <strain evidence="7">KCTC 32255</strain>
    </source>
</reference>
<dbReference type="PANTHER" id="PTHR42813">
    <property type="entry name" value="ZINC-TYPE ALCOHOL DEHYDROGENASE-LIKE"/>
    <property type="match status" value="1"/>
</dbReference>
<dbReference type="Proteomes" id="UP000648075">
    <property type="component" value="Unassembled WGS sequence"/>
</dbReference>
<dbReference type="InterPro" id="IPR036291">
    <property type="entry name" value="NAD(P)-bd_dom_sf"/>
</dbReference>
<evidence type="ECO:0000313" key="7">
    <source>
        <dbReference type="EMBL" id="GGZ14866.1"/>
    </source>
</evidence>
<gene>
    <name evidence="7" type="ORF">GCM10011614_32330</name>
</gene>
<evidence type="ECO:0000313" key="8">
    <source>
        <dbReference type="Proteomes" id="UP000648075"/>
    </source>
</evidence>
<comment type="caution">
    <text evidence="7">The sequence shown here is derived from an EMBL/GenBank/DDBJ whole genome shotgun (WGS) entry which is preliminary data.</text>
</comment>
<evidence type="ECO:0000256" key="4">
    <source>
        <dbReference type="ARBA" id="ARBA00023002"/>
    </source>
</evidence>
<dbReference type="EMBL" id="BMZA01000019">
    <property type="protein sequence ID" value="GGZ14866.1"/>
    <property type="molecule type" value="Genomic_DNA"/>
</dbReference>
<dbReference type="AlphaFoldDB" id="A0A918UJK0"/>
<dbReference type="Gene3D" id="3.90.180.10">
    <property type="entry name" value="Medium-chain alcohol dehydrogenases, catalytic domain"/>
    <property type="match status" value="1"/>
</dbReference>
<dbReference type="PROSITE" id="PS00059">
    <property type="entry name" value="ADH_ZINC"/>
    <property type="match status" value="1"/>
</dbReference>
<evidence type="ECO:0000256" key="3">
    <source>
        <dbReference type="ARBA" id="ARBA00022833"/>
    </source>
</evidence>
<proteinExistence type="inferred from homology"/>
<sequence length="346" mass="36439">MYRGPGEIHYEDIPDARLPDAHGAVVKATVCSICGTDLHPYHTDMGFNNYCIGHEAVGEVVEVGAEVRSFAKGDRVLIPASIGCGRCKPCLSGHVYLCDSYPNGRAYGQGDPTIPGCQAEAIAVTMADNNLFLLPEGMSDDLGIMLTDNIATAWYCARRGRIEPGNTVAVIGLGSVGLQAVMAALAMGAERVFGLDLLEDRRKDACAIGATDVGGEDVVARVLDATDGNGVDVVLDASGGRVTTALAIDLVKRGGRISQIGVSEQFEIPFPILGALFKNVEFHTGVCSVQAEVPHLMAALASGKLDAGQVGGIITHRMNLSDGAEAYRLFDSRPDGLKKIVLDPTR</sequence>
<dbReference type="GO" id="GO:0008270">
    <property type="term" value="F:zinc ion binding"/>
    <property type="evidence" value="ECO:0007669"/>
    <property type="project" value="InterPro"/>
</dbReference>
<keyword evidence="4" id="KW-0560">Oxidoreductase</keyword>
<dbReference type="GO" id="GO:0016616">
    <property type="term" value="F:oxidoreductase activity, acting on the CH-OH group of donors, NAD or NADP as acceptor"/>
    <property type="evidence" value="ECO:0007669"/>
    <property type="project" value="UniProtKB-ARBA"/>
</dbReference>
<keyword evidence="3 5" id="KW-0862">Zinc</keyword>
<feature type="domain" description="Enoyl reductase (ER)" evidence="6">
    <location>
        <begin position="4"/>
        <end position="342"/>
    </location>
</feature>
<dbReference type="SUPFAM" id="SSF50129">
    <property type="entry name" value="GroES-like"/>
    <property type="match status" value="1"/>
</dbReference>
<dbReference type="InterPro" id="IPR002328">
    <property type="entry name" value="ADH_Zn_CS"/>
</dbReference>
<dbReference type="PANTHER" id="PTHR42813:SF2">
    <property type="entry name" value="DEHYDROGENASE, ZINC-CONTAINING, PUTATIVE (AFU_ORTHOLOGUE AFUA_2G02810)-RELATED"/>
    <property type="match status" value="1"/>
</dbReference>
<evidence type="ECO:0000256" key="2">
    <source>
        <dbReference type="ARBA" id="ARBA00022723"/>
    </source>
</evidence>
<dbReference type="SUPFAM" id="SSF51735">
    <property type="entry name" value="NAD(P)-binding Rossmann-fold domains"/>
    <property type="match status" value="1"/>
</dbReference>
<dbReference type="InterPro" id="IPR013149">
    <property type="entry name" value="ADH-like_C"/>
</dbReference>
<dbReference type="Gene3D" id="3.40.50.720">
    <property type="entry name" value="NAD(P)-binding Rossmann-like Domain"/>
    <property type="match status" value="1"/>
</dbReference>
<dbReference type="InterPro" id="IPR011032">
    <property type="entry name" value="GroES-like_sf"/>
</dbReference>
<reference evidence="7" key="1">
    <citation type="journal article" date="2014" name="Int. J. Syst. Evol. Microbiol.">
        <title>Complete genome sequence of Corynebacterium casei LMG S-19264T (=DSM 44701T), isolated from a smear-ripened cheese.</title>
        <authorList>
            <consortium name="US DOE Joint Genome Institute (JGI-PGF)"/>
            <person name="Walter F."/>
            <person name="Albersmeier A."/>
            <person name="Kalinowski J."/>
            <person name="Ruckert C."/>
        </authorList>
    </citation>
    <scope>NUCLEOTIDE SEQUENCE</scope>
    <source>
        <strain evidence="7">KCTC 32255</strain>
    </source>
</reference>
<evidence type="ECO:0000259" key="6">
    <source>
        <dbReference type="SMART" id="SM00829"/>
    </source>
</evidence>
<evidence type="ECO:0000256" key="5">
    <source>
        <dbReference type="RuleBase" id="RU361277"/>
    </source>
</evidence>
<dbReference type="InterPro" id="IPR020843">
    <property type="entry name" value="ER"/>
</dbReference>
<name>A0A918UJK0_9SPHN</name>
<evidence type="ECO:0000256" key="1">
    <source>
        <dbReference type="ARBA" id="ARBA00001947"/>
    </source>
</evidence>
<dbReference type="InterPro" id="IPR013154">
    <property type="entry name" value="ADH-like_N"/>
</dbReference>
<dbReference type="Pfam" id="PF08240">
    <property type="entry name" value="ADH_N"/>
    <property type="match status" value="1"/>
</dbReference>
<keyword evidence="8" id="KW-1185">Reference proteome</keyword>
<dbReference type="SMART" id="SM00829">
    <property type="entry name" value="PKS_ER"/>
    <property type="match status" value="1"/>
</dbReference>
<accession>A0A918UJK0</accession>
<keyword evidence="2 5" id="KW-0479">Metal-binding</keyword>